<comment type="caution">
    <text evidence="9">Lacks conserved residue(s) required for the propagation of feature annotation.</text>
</comment>
<feature type="domain" description="CBS" evidence="10">
    <location>
        <begin position="231"/>
        <end position="287"/>
    </location>
</feature>
<dbReference type="GO" id="GO:0046872">
    <property type="term" value="F:metal ion binding"/>
    <property type="evidence" value="ECO:0007669"/>
    <property type="project" value="UniProtKB-KW"/>
</dbReference>
<dbReference type="Gene3D" id="1.25.60.10">
    <property type="entry name" value="MgtE N-terminal domain-like"/>
    <property type="match status" value="1"/>
</dbReference>
<gene>
    <name evidence="11" type="primary">mgtE</name>
    <name evidence="11" type="ordered locus">AM1_1504</name>
</gene>
<keyword evidence="5 9" id="KW-0460">Magnesium</keyword>
<keyword evidence="7 9" id="KW-0472">Membrane</keyword>
<dbReference type="OrthoDB" id="9790355at2"/>
<evidence type="ECO:0000256" key="4">
    <source>
        <dbReference type="ARBA" id="ARBA00022692"/>
    </source>
</evidence>
<evidence type="ECO:0000313" key="12">
    <source>
        <dbReference type="Proteomes" id="UP000000268"/>
    </source>
</evidence>
<feature type="transmembrane region" description="Helical" evidence="9">
    <location>
        <begin position="389"/>
        <end position="409"/>
    </location>
</feature>
<dbReference type="SMART" id="SM00116">
    <property type="entry name" value="CBS"/>
    <property type="match status" value="2"/>
</dbReference>
<dbReference type="GO" id="GO:0005886">
    <property type="term" value="C:plasma membrane"/>
    <property type="evidence" value="ECO:0007669"/>
    <property type="project" value="UniProtKB-SubCell"/>
</dbReference>
<comment type="function">
    <text evidence="9">Acts as a magnesium transporter.</text>
</comment>
<keyword evidence="12" id="KW-1185">Reference proteome</keyword>
<evidence type="ECO:0000256" key="9">
    <source>
        <dbReference type="RuleBase" id="RU362011"/>
    </source>
</evidence>
<evidence type="ECO:0000259" key="10">
    <source>
        <dbReference type="PROSITE" id="PS51371"/>
    </source>
</evidence>
<dbReference type="Pfam" id="PF01769">
    <property type="entry name" value="MgtE"/>
    <property type="match status" value="1"/>
</dbReference>
<dbReference type="InterPro" id="IPR000644">
    <property type="entry name" value="CBS_dom"/>
</dbReference>
<dbReference type="Gene3D" id="1.10.357.20">
    <property type="entry name" value="SLC41 divalent cation transporters, integral membrane domain"/>
    <property type="match status" value="1"/>
</dbReference>
<keyword evidence="9" id="KW-0479">Metal-binding</keyword>
<reference evidence="11 12" key="1">
    <citation type="journal article" date="2008" name="Proc. Natl. Acad. Sci. U.S.A.">
        <title>Niche adaptation and genome expansion in the chlorophyll d-producing cyanobacterium Acaryochloris marina.</title>
        <authorList>
            <person name="Swingley W.D."/>
            <person name="Chen M."/>
            <person name="Cheung P.C."/>
            <person name="Conrad A.L."/>
            <person name="Dejesa L.C."/>
            <person name="Hao J."/>
            <person name="Honchak B.M."/>
            <person name="Karbach L.E."/>
            <person name="Kurdoglu A."/>
            <person name="Lahiri S."/>
            <person name="Mastrian S.D."/>
            <person name="Miyashita H."/>
            <person name="Page L."/>
            <person name="Ramakrishna P."/>
            <person name="Satoh S."/>
            <person name="Sattley W.M."/>
            <person name="Shimada Y."/>
            <person name="Taylor H.L."/>
            <person name="Tomo T."/>
            <person name="Tsuchiya T."/>
            <person name="Wang Z.T."/>
            <person name="Raymond J."/>
            <person name="Mimuro M."/>
            <person name="Blankenship R.E."/>
            <person name="Touchman J.W."/>
        </authorList>
    </citation>
    <scope>NUCLEOTIDE SEQUENCE [LARGE SCALE GENOMIC DNA]</scope>
    <source>
        <strain evidence="12">MBIC 11017</strain>
    </source>
</reference>
<evidence type="ECO:0000256" key="6">
    <source>
        <dbReference type="ARBA" id="ARBA00022989"/>
    </source>
</evidence>
<feature type="transmembrane region" description="Helical" evidence="9">
    <location>
        <begin position="416"/>
        <end position="442"/>
    </location>
</feature>
<dbReference type="HOGENOM" id="CLU_037408_2_2_3"/>
<accession>B0C8Z5</accession>
<dbReference type="PANTHER" id="PTHR43773">
    <property type="entry name" value="MAGNESIUM TRANSPORTER MGTE"/>
    <property type="match status" value="1"/>
</dbReference>
<dbReference type="SMART" id="SM00924">
    <property type="entry name" value="MgtE_N"/>
    <property type="match status" value="1"/>
</dbReference>
<evidence type="ECO:0000256" key="2">
    <source>
        <dbReference type="ARBA" id="ARBA00009749"/>
    </source>
</evidence>
<comment type="subunit">
    <text evidence="9">Homodimer.</text>
</comment>
<dbReference type="GO" id="GO:0015095">
    <property type="term" value="F:magnesium ion transmembrane transporter activity"/>
    <property type="evidence" value="ECO:0007669"/>
    <property type="project" value="UniProtKB-UniRule"/>
</dbReference>
<dbReference type="EMBL" id="CP000828">
    <property type="protein sequence ID" value="ABW26530.1"/>
    <property type="molecule type" value="Genomic_DNA"/>
</dbReference>
<evidence type="ECO:0000256" key="1">
    <source>
        <dbReference type="ARBA" id="ARBA00004141"/>
    </source>
</evidence>
<keyword evidence="9" id="KW-1003">Cell membrane</keyword>
<sequence length="480" mass="52860">MIGLPALQGVYLRGSGLTENADSRLQVISRKELRELVRSQLLMLLEQGNLQGAKALLVPVQPADIAEAIEELPEAKQAIAFRLLSKDEAIEVYENLNSNVQQSLIEEFKRQEVLDIVDKMSPDDRARLFDELPAKVVSRLLGQLSLIERQATALLLGYEAGTAGRIMTPEYVSLKENLNVFQALERIRSLARFTETVYYLYVVDIARHLTGIISLRDLVTAQPEQTIGEIMTRDVVSVSTDTDQEEVARTIQRYDFLAMPVVDREERLVGIVTVDDVIDIFEEETTEDIYRMGGVQSGGDDYFQTNLLTVARRRVVWLLVLLLTNTGTTAVIHSQEDMLKKVVALSSFIPLLIGTGGNVGAQSSTVVIRSLNVDQPQANHPLWVIQREAFAGAILGVMLGVIVVIWAYFLQGSLAVAIAVGISLIAISILASVAGSALPFVFRAIGFDPALMSAPFITTAVDVLGVFIYFAVARFILTRI</sequence>
<keyword evidence="8" id="KW-0129">CBS domain</keyword>
<dbReference type="Proteomes" id="UP000000268">
    <property type="component" value="Chromosome"/>
</dbReference>
<keyword evidence="3 9" id="KW-0813">Transport</keyword>
<dbReference type="InterPro" id="IPR006667">
    <property type="entry name" value="SLC41_membr_dom"/>
</dbReference>
<dbReference type="InterPro" id="IPR036739">
    <property type="entry name" value="SLC41_membr_dom_sf"/>
</dbReference>
<keyword evidence="6 9" id="KW-1133">Transmembrane helix</keyword>
<keyword evidence="4 9" id="KW-0812">Transmembrane</keyword>
<dbReference type="InterPro" id="IPR006669">
    <property type="entry name" value="MgtE_transporter"/>
</dbReference>
<dbReference type="InterPro" id="IPR046342">
    <property type="entry name" value="CBS_dom_sf"/>
</dbReference>
<dbReference type="InterPro" id="IPR038076">
    <property type="entry name" value="MgtE_N_sf"/>
</dbReference>
<name>B0C8Z5_ACAM1</name>
<dbReference type="AlphaFoldDB" id="B0C8Z5"/>
<feature type="domain" description="CBS" evidence="10">
    <location>
        <begin position="167"/>
        <end position="230"/>
    </location>
</feature>
<evidence type="ECO:0000256" key="7">
    <source>
        <dbReference type="ARBA" id="ARBA00023136"/>
    </source>
</evidence>
<evidence type="ECO:0000313" key="11">
    <source>
        <dbReference type="EMBL" id="ABW26530.1"/>
    </source>
</evidence>
<comment type="subcellular location">
    <subcellularLocation>
        <location evidence="9">Cell membrane</location>
        <topology evidence="9">Multi-pass membrane protein</topology>
    </subcellularLocation>
    <subcellularLocation>
        <location evidence="1">Membrane</location>
        <topology evidence="1">Multi-pass membrane protein</topology>
    </subcellularLocation>
</comment>
<evidence type="ECO:0000256" key="5">
    <source>
        <dbReference type="ARBA" id="ARBA00022842"/>
    </source>
</evidence>
<feature type="transmembrane region" description="Helical" evidence="9">
    <location>
        <begin position="454"/>
        <end position="477"/>
    </location>
</feature>
<dbReference type="NCBIfam" id="TIGR00400">
    <property type="entry name" value="mgtE"/>
    <property type="match status" value="1"/>
</dbReference>
<dbReference type="KEGG" id="amr:AM1_1504"/>
<dbReference type="SUPFAM" id="SSF158791">
    <property type="entry name" value="MgtE N-terminal domain-like"/>
    <property type="match status" value="1"/>
</dbReference>
<dbReference type="InterPro" id="IPR006668">
    <property type="entry name" value="Mg_transptr_MgtE_intracell_dom"/>
</dbReference>
<proteinExistence type="inferred from homology"/>
<dbReference type="Pfam" id="PF03448">
    <property type="entry name" value="MgtE_N"/>
    <property type="match status" value="1"/>
</dbReference>
<dbReference type="PROSITE" id="PS51371">
    <property type="entry name" value="CBS"/>
    <property type="match status" value="2"/>
</dbReference>
<dbReference type="eggNOG" id="COG2239">
    <property type="taxonomic scope" value="Bacteria"/>
</dbReference>
<dbReference type="Pfam" id="PF00571">
    <property type="entry name" value="CBS"/>
    <property type="match status" value="2"/>
</dbReference>
<dbReference type="SUPFAM" id="SSF54631">
    <property type="entry name" value="CBS-domain pair"/>
    <property type="match status" value="1"/>
</dbReference>
<comment type="similarity">
    <text evidence="2 9">Belongs to the SLC41A transporter family.</text>
</comment>
<protein>
    <recommendedName>
        <fullName evidence="9">Magnesium transporter MgtE</fullName>
    </recommendedName>
</protein>
<dbReference type="RefSeq" id="WP_012162057.1">
    <property type="nucleotide sequence ID" value="NC_009925.1"/>
</dbReference>
<evidence type="ECO:0000256" key="3">
    <source>
        <dbReference type="ARBA" id="ARBA00022448"/>
    </source>
</evidence>
<dbReference type="CDD" id="cd04606">
    <property type="entry name" value="CBS_pair_Mg_transporter"/>
    <property type="match status" value="1"/>
</dbReference>
<organism evidence="11 12">
    <name type="scientific">Acaryochloris marina (strain MBIC 11017)</name>
    <dbReference type="NCBI Taxonomy" id="329726"/>
    <lineage>
        <taxon>Bacteria</taxon>
        <taxon>Bacillati</taxon>
        <taxon>Cyanobacteriota</taxon>
        <taxon>Cyanophyceae</taxon>
        <taxon>Acaryochloridales</taxon>
        <taxon>Acaryochloridaceae</taxon>
        <taxon>Acaryochloris</taxon>
    </lineage>
</organism>
<dbReference type="Gene3D" id="3.10.580.10">
    <property type="entry name" value="CBS-domain"/>
    <property type="match status" value="1"/>
</dbReference>
<dbReference type="PANTHER" id="PTHR43773:SF1">
    <property type="entry name" value="MAGNESIUM TRANSPORTER MGTE"/>
    <property type="match status" value="1"/>
</dbReference>
<dbReference type="SUPFAM" id="SSF161093">
    <property type="entry name" value="MgtE membrane domain-like"/>
    <property type="match status" value="1"/>
</dbReference>
<evidence type="ECO:0000256" key="8">
    <source>
        <dbReference type="PROSITE-ProRule" id="PRU00703"/>
    </source>
</evidence>